<dbReference type="GO" id="GO:0016539">
    <property type="term" value="P:intein-mediated protein splicing"/>
    <property type="evidence" value="ECO:0007669"/>
    <property type="project" value="InterPro"/>
</dbReference>
<dbReference type="InterPro" id="IPR036844">
    <property type="entry name" value="Hint_dom_sf"/>
</dbReference>
<name>A0A2M7D895_9BACT</name>
<evidence type="ECO:0000313" key="6">
    <source>
        <dbReference type="Proteomes" id="UP000230304"/>
    </source>
</evidence>
<evidence type="ECO:0000256" key="2">
    <source>
        <dbReference type="ARBA" id="ARBA00023000"/>
    </source>
</evidence>
<dbReference type="Pfam" id="PF14890">
    <property type="entry name" value="Intein_splicing"/>
    <property type="match status" value="1"/>
</dbReference>
<dbReference type="SMART" id="SM00306">
    <property type="entry name" value="HintN"/>
    <property type="match status" value="1"/>
</dbReference>
<dbReference type="PANTHER" id="PTHR30121">
    <property type="entry name" value="UNCHARACTERIZED PROTEIN YJGR-RELATED"/>
    <property type="match status" value="1"/>
</dbReference>
<dbReference type="InterPro" id="IPR006142">
    <property type="entry name" value="INTEIN"/>
</dbReference>
<keyword evidence="2" id="KW-0651">Protein splicing</keyword>
<sequence>MKIDFLDKLKTNIQSKLPPIGRAPAQSGQSQTPASTTSPTKTVGVSSDTSVQDIIAPSAIEVDFDELKINNRYTRTLFVAGYPRYVSANWLSPLINYEHSLEISLFVYPVESKSVLDDLRRKIAEMEAEIATDMERGRVVDPATQAKLEDARVMQEQLVKGIERFFQFGLYITIPADTLEELNEVSRGVESTLASLLIIPKHATLQMEEGFKTTLPTCLDYLSITRNMDTTSLATTFPFASSELTANEGILYGINEHNGSLIVFDRFTLENYNACVFAKAGSGKSLSSDTSALFDDGNGMKLAKIGPLVEKIIEKHGATSIEEGIEGVINPNLKVWTFDSQLKGKWSNVTIAARKKFSPRNKLYLVTTKSGRQITVTADHNLVVLRKGKIRMMRSEAIKIGEAVPISRTIEEPNKDLEIVTPKNYIADWSDNLPAIIPLGKEFLNLAGLITSEGHATGKIVEIYNTDPIVLDIIKKSITKIGFKTSPRYNYPNRSIRGFHILPSSFAKFFNSLGGCGKSGEKRIPPIVFSLSNNQISDYLQAYFEGDGCVENRSVSATTKSKELASDLGYLLLRFGIIARIHPRQKSAVNTVKKTKNIYYQIAISGRDDLQKFAQHIGFLTADKNKKLQQLLGKTKIANTNVDTIPSLRPIYNYLYKCLFSSTEIPSPPNLSDLKKDGFSPSRKQLQGFILACEERISDMRSLRNQIQLLSKVPSLQTIIRRGANNRKLNHQLWQVLGASWNNMKQLLYPPLTKNVLLAYQTITNQGVTSQQIDTALYDSFKQQGISLRQYDKSLWNSIVTRKTGNSRFSTIFKAAKYIACQYRSTQLKIRHAEGKLAQLKILANSDLFWDPITKIEKIKHKEKYVYDLQVDNGVFLAGHGGMFVHNSYLVKLEVLRSLMFDAEIIIIDPENEYENLCRAVGGEYITFGFNSQAKINPFDLSQVIEEGENELNQKILSLHSLFKVIMGNLTPSEEAILDKALILTYQAKGIGQDPKTQVKEPPLMEDLYKTLLGMEDPQSRLLADRIEKFVKGSFVGIFDQYSNVNIRNPFTVFSLRDLEATLRPIAMFIILDFIWIRIRKELKKRILVVDEAWFMMQNPDSASFLNSIAKRARKYYLGVTTITQDVGDFLRNDLGKAIVTNSSIQILMKQHPAAIDEVSQTFYLSEGEKQFLLACDIGEGLFFAGNNHVAIKVIASPTEHQLVTSKPEEVLAQKKAQITKEETPPPPPKEPPVAIPKPVQSPPVPEQMRSQTLSRNSNPLQTAVEEIISKPVSPTPTPTATTLPPRFKSEIIMDNGSTDLQK</sequence>
<dbReference type="PRINTS" id="PR00379">
    <property type="entry name" value="INTEIN"/>
</dbReference>
<dbReference type="NCBIfam" id="TIGR01445">
    <property type="entry name" value="intein_Nterm"/>
    <property type="match status" value="1"/>
</dbReference>
<dbReference type="InterPro" id="IPR043964">
    <property type="entry name" value="P-loop_TraG"/>
</dbReference>
<dbReference type="InterPro" id="IPR051162">
    <property type="entry name" value="T4SS_component"/>
</dbReference>
<dbReference type="InterPro" id="IPR027417">
    <property type="entry name" value="P-loop_NTPase"/>
</dbReference>
<gene>
    <name evidence="5" type="ORF">COS26_00805</name>
</gene>
<feature type="region of interest" description="Disordered" evidence="3">
    <location>
        <begin position="1218"/>
        <end position="1303"/>
    </location>
</feature>
<feature type="compositionally biased region" description="Polar residues" evidence="3">
    <location>
        <begin position="1249"/>
        <end position="1262"/>
    </location>
</feature>
<evidence type="ECO:0000313" key="5">
    <source>
        <dbReference type="EMBL" id="PIV43279.1"/>
    </source>
</evidence>
<dbReference type="PANTHER" id="PTHR30121:SF6">
    <property type="entry name" value="SLR6007 PROTEIN"/>
    <property type="match status" value="1"/>
</dbReference>
<dbReference type="Gene3D" id="3.40.50.300">
    <property type="entry name" value="P-loop containing nucleotide triphosphate hydrolases"/>
    <property type="match status" value="1"/>
</dbReference>
<protein>
    <recommendedName>
        <fullName evidence="4">DOD-type homing endonuclease domain-containing protein</fullName>
    </recommendedName>
</protein>
<dbReference type="InterPro" id="IPR003586">
    <property type="entry name" value="Hint_dom_C"/>
</dbReference>
<dbReference type="Pfam" id="PF19044">
    <property type="entry name" value="P-loop_TraG"/>
    <property type="match status" value="1"/>
</dbReference>
<dbReference type="PROSITE" id="PS50817">
    <property type="entry name" value="INTEIN_N_TER"/>
    <property type="match status" value="1"/>
</dbReference>
<dbReference type="SUPFAM" id="SSF51294">
    <property type="entry name" value="Hedgehog/intein (Hint) domain"/>
    <property type="match status" value="1"/>
</dbReference>
<feature type="compositionally biased region" description="Pro residues" evidence="3">
    <location>
        <begin position="1225"/>
        <end position="1246"/>
    </location>
</feature>
<dbReference type="CDD" id="cd00081">
    <property type="entry name" value="Hint"/>
    <property type="match status" value="1"/>
</dbReference>
<dbReference type="SUPFAM" id="SSF52540">
    <property type="entry name" value="P-loop containing nucleoside triphosphate hydrolases"/>
    <property type="match status" value="1"/>
</dbReference>
<dbReference type="InterPro" id="IPR006141">
    <property type="entry name" value="Intein_N"/>
</dbReference>
<dbReference type="Pfam" id="PF14528">
    <property type="entry name" value="LAGLIDADG_3"/>
    <property type="match status" value="1"/>
</dbReference>
<accession>A0A2M7D895</accession>
<dbReference type="InterPro" id="IPR004860">
    <property type="entry name" value="LAGLIDADG_dom"/>
</dbReference>
<feature type="compositionally biased region" description="Low complexity" evidence="3">
    <location>
        <begin position="23"/>
        <end position="40"/>
    </location>
</feature>
<dbReference type="SMART" id="SM00305">
    <property type="entry name" value="HintC"/>
    <property type="match status" value="1"/>
</dbReference>
<dbReference type="SUPFAM" id="SSF55608">
    <property type="entry name" value="Homing endonucleases"/>
    <property type="match status" value="1"/>
</dbReference>
<dbReference type="InterPro" id="IPR030934">
    <property type="entry name" value="Intein_C"/>
</dbReference>
<organism evidence="5 6">
    <name type="scientific">Candidatus Nealsonbacteria bacterium CG02_land_8_20_14_3_00_40_11</name>
    <dbReference type="NCBI Taxonomy" id="1974700"/>
    <lineage>
        <taxon>Bacteria</taxon>
        <taxon>Candidatus Nealsoniibacteriota</taxon>
    </lineage>
</organism>
<evidence type="ECO:0000256" key="3">
    <source>
        <dbReference type="SAM" id="MobiDB-lite"/>
    </source>
</evidence>
<dbReference type="Proteomes" id="UP000230304">
    <property type="component" value="Unassembled WGS sequence"/>
</dbReference>
<dbReference type="GO" id="GO:0004519">
    <property type="term" value="F:endonuclease activity"/>
    <property type="evidence" value="ECO:0007669"/>
    <property type="project" value="InterPro"/>
</dbReference>
<dbReference type="InterPro" id="IPR003587">
    <property type="entry name" value="Hint_dom_N"/>
</dbReference>
<dbReference type="InterPro" id="IPR004042">
    <property type="entry name" value="Intein_endonuc_central"/>
</dbReference>
<evidence type="ECO:0000256" key="1">
    <source>
        <dbReference type="ARBA" id="ARBA00022813"/>
    </source>
</evidence>
<dbReference type="Gene3D" id="2.170.16.10">
    <property type="entry name" value="Hedgehog/Intein (Hint) domain"/>
    <property type="match status" value="2"/>
</dbReference>
<proteinExistence type="predicted"/>
<feature type="region of interest" description="Disordered" evidence="3">
    <location>
        <begin position="16"/>
        <end position="47"/>
    </location>
</feature>
<dbReference type="InterPro" id="IPR027434">
    <property type="entry name" value="Homing_endonucl"/>
</dbReference>
<dbReference type="EMBL" id="PEUA01000018">
    <property type="protein sequence ID" value="PIV43279.1"/>
    <property type="molecule type" value="Genomic_DNA"/>
</dbReference>
<dbReference type="Gene3D" id="1.10.8.730">
    <property type="match status" value="1"/>
</dbReference>
<keyword evidence="1" id="KW-0068">Autocatalytic cleavage</keyword>
<evidence type="ECO:0000259" key="4">
    <source>
        <dbReference type="PROSITE" id="PS50819"/>
    </source>
</evidence>
<reference evidence="6" key="1">
    <citation type="submission" date="2017-09" db="EMBL/GenBank/DDBJ databases">
        <title>Depth-based differentiation of microbial function through sediment-hosted aquifers and enrichment of novel symbionts in the deep terrestrial subsurface.</title>
        <authorList>
            <person name="Probst A.J."/>
            <person name="Ladd B."/>
            <person name="Jarett J.K."/>
            <person name="Geller-Mcgrath D.E."/>
            <person name="Sieber C.M.K."/>
            <person name="Emerson J.B."/>
            <person name="Anantharaman K."/>
            <person name="Thomas B.C."/>
            <person name="Malmstrom R."/>
            <person name="Stieglmeier M."/>
            <person name="Klingl A."/>
            <person name="Woyke T."/>
            <person name="Ryan C.M."/>
            <person name="Banfield J.F."/>
        </authorList>
    </citation>
    <scope>NUCLEOTIDE SEQUENCE [LARGE SCALE GENOMIC DNA]</scope>
</reference>
<dbReference type="PROSITE" id="PS50819">
    <property type="entry name" value="INTEIN_ENDONUCLEASE"/>
    <property type="match status" value="1"/>
</dbReference>
<dbReference type="PROSITE" id="PS50818">
    <property type="entry name" value="INTEIN_C_TER"/>
    <property type="match status" value="1"/>
</dbReference>
<dbReference type="CDD" id="cd01127">
    <property type="entry name" value="TrwB_TraG_TraD_VirD4"/>
    <property type="match status" value="1"/>
</dbReference>
<comment type="caution">
    <text evidence="5">The sequence shown here is derived from an EMBL/GenBank/DDBJ whole genome shotgun (WGS) entry which is preliminary data.</text>
</comment>
<dbReference type="Gene3D" id="3.10.28.10">
    <property type="entry name" value="Homing endonucleases"/>
    <property type="match status" value="1"/>
</dbReference>
<feature type="domain" description="DOD-type homing endonuclease" evidence="4">
    <location>
        <begin position="446"/>
        <end position="577"/>
    </location>
</feature>